<evidence type="ECO:0000256" key="5">
    <source>
        <dbReference type="ARBA" id="ARBA00022737"/>
    </source>
</evidence>
<keyword evidence="8" id="KW-0576">Peroxisome</keyword>
<evidence type="ECO:0000256" key="8">
    <source>
        <dbReference type="ARBA" id="ARBA00023140"/>
    </source>
</evidence>
<evidence type="ECO:0000256" key="9">
    <source>
        <dbReference type="PROSITE-ProRule" id="PRU00282"/>
    </source>
</evidence>
<dbReference type="EMBL" id="BDSP01000061">
    <property type="protein sequence ID" value="GAX13357.1"/>
    <property type="molecule type" value="Genomic_DNA"/>
</dbReference>
<dbReference type="PANTHER" id="PTHR46650:SF1">
    <property type="entry name" value="PEROXISOMAL ADENINE NUCLEOTIDE TRANSPORTER 1"/>
    <property type="match status" value="1"/>
</dbReference>
<dbReference type="PANTHER" id="PTHR46650">
    <property type="entry name" value="PEROXISOMAL ADENINE NUCLEOTIDE TRANSPORTER 1"/>
    <property type="match status" value="1"/>
</dbReference>
<sequence>MPARNESIASEVVAAALAGAISATVLYPLEIVKTNLVAKDDSSAEDKDDNNGMIATAQALYKEGGVARFFRGVQFSAVQSSVEKALYFFSYTCLKQVHSTFSGGANMSTLTNLIFGYAAEWSHLPVTLPIDSITTAIQTSSKGDGTFQVLMAMLSSKNQKYYNAISAYYLLCLKPALQYTVYEQVKTVWLRSKSRKALTAVEAFALGMVARTVATILAFPFLRAKVLLQTQHRQHNDTIVDTPPKTTTRILNEQWNRAGLAGLYQGLSPELARGVLSAALMLMIKERIAEKVQHAFSTKS</sequence>
<proteinExistence type="inferred from homology"/>
<dbReference type="Pfam" id="PF00153">
    <property type="entry name" value="Mito_carr"/>
    <property type="match status" value="2"/>
</dbReference>
<keyword evidence="5" id="KW-0677">Repeat</keyword>
<dbReference type="GO" id="GO:0015217">
    <property type="term" value="F:ADP transmembrane transporter activity"/>
    <property type="evidence" value="ECO:0007669"/>
    <property type="project" value="InterPro"/>
</dbReference>
<dbReference type="InterPro" id="IPR023395">
    <property type="entry name" value="MCP_dom_sf"/>
</dbReference>
<name>A0A1Z5JH74_FISSO</name>
<dbReference type="Gene3D" id="1.50.40.10">
    <property type="entry name" value="Mitochondrial carrier domain"/>
    <property type="match status" value="2"/>
</dbReference>
<dbReference type="InterPro" id="IPR045900">
    <property type="entry name" value="Peroxisomal_Ade_carrier"/>
</dbReference>
<protein>
    <submittedName>
        <fullName evidence="12">Uncharacterized protein</fullName>
    </submittedName>
</protein>
<evidence type="ECO:0000256" key="1">
    <source>
        <dbReference type="ARBA" id="ARBA00004585"/>
    </source>
</evidence>
<evidence type="ECO:0000256" key="11">
    <source>
        <dbReference type="SAM" id="Phobius"/>
    </source>
</evidence>
<evidence type="ECO:0000256" key="6">
    <source>
        <dbReference type="ARBA" id="ARBA00022989"/>
    </source>
</evidence>
<organism evidence="12 13">
    <name type="scientific">Fistulifera solaris</name>
    <name type="common">Oleaginous diatom</name>
    <dbReference type="NCBI Taxonomy" id="1519565"/>
    <lineage>
        <taxon>Eukaryota</taxon>
        <taxon>Sar</taxon>
        <taxon>Stramenopiles</taxon>
        <taxon>Ochrophyta</taxon>
        <taxon>Bacillariophyta</taxon>
        <taxon>Bacillariophyceae</taxon>
        <taxon>Bacillariophycidae</taxon>
        <taxon>Naviculales</taxon>
        <taxon>Naviculaceae</taxon>
        <taxon>Fistulifera</taxon>
    </lineage>
</organism>
<keyword evidence="13" id="KW-1185">Reference proteome</keyword>
<keyword evidence="7 9" id="KW-0472">Membrane</keyword>
<comment type="caution">
    <text evidence="12">The sequence shown here is derived from an EMBL/GenBank/DDBJ whole genome shotgun (WGS) entry which is preliminary data.</text>
</comment>
<accession>A0A1Z5JH74</accession>
<evidence type="ECO:0000256" key="4">
    <source>
        <dbReference type="ARBA" id="ARBA00022692"/>
    </source>
</evidence>
<dbReference type="AlphaFoldDB" id="A0A1Z5JH74"/>
<dbReference type="GO" id="GO:0006635">
    <property type="term" value="P:fatty acid beta-oxidation"/>
    <property type="evidence" value="ECO:0007669"/>
    <property type="project" value="InterPro"/>
</dbReference>
<keyword evidence="4 9" id="KW-0812">Transmembrane</keyword>
<dbReference type="PROSITE" id="PS50920">
    <property type="entry name" value="SOLCAR"/>
    <property type="match status" value="2"/>
</dbReference>
<evidence type="ECO:0000256" key="10">
    <source>
        <dbReference type="RuleBase" id="RU000488"/>
    </source>
</evidence>
<evidence type="ECO:0000256" key="3">
    <source>
        <dbReference type="ARBA" id="ARBA00022448"/>
    </source>
</evidence>
<dbReference type="GO" id="GO:0005778">
    <property type="term" value="C:peroxisomal membrane"/>
    <property type="evidence" value="ECO:0007669"/>
    <property type="project" value="UniProtKB-SubCell"/>
</dbReference>
<dbReference type="GO" id="GO:0005347">
    <property type="term" value="F:ATP transmembrane transporter activity"/>
    <property type="evidence" value="ECO:0007669"/>
    <property type="project" value="InterPro"/>
</dbReference>
<feature type="repeat" description="Solcar" evidence="9">
    <location>
        <begin position="198"/>
        <end position="291"/>
    </location>
</feature>
<comment type="similarity">
    <text evidence="2 10">Belongs to the mitochondrial carrier (TC 2.A.29) family.</text>
</comment>
<gene>
    <name evidence="12" type="ORF">FisN_17Hh300</name>
</gene>
<dbReference type="InParanoid" id="A0A1Z5JH74"/>
<comment type="subcellular location">
    <subcellularLocation>
        <location evidence="1">Peroxisome membrane</location>
        <topology evidence="1">Multi-pass membrane protein</topology>
    </subcellularLocation>
</comment>
<evidence type="ECO:0000256" key="2">
    <source>
        <dbReference type="ARBA" id="ARBA00006375"/>
    </source>
</evidence>
<keyword evidence="6 11" id="KW-1133">Transmembrane helix</keyword>
<feature type="transmembrane region" description="Helical" evidence="11">
    <location>
        <begin position="12"/>
        <end position="29"/>
    </location>
</feature>
<dbReference type="Proteomes" id="UP000198406">
    <property type="component" value="Unassembled WGS sequence"/>
</dbReference>
<evidence type="ECO:0000313" key="13">
    <source>
        <dbReference type="Proteomes" id="UP000198406"/>
    </source>
</evidence>
<dbReference type="OrthoDB" id="446044at2759"/>
<keyword evidence="3 10" id="KW-0813">Transport</keyword>
<reference evidence="12 13" key="1">
    <citation type="journal article" date="2015" name="Plant Cell">
        <title>Oil accumulation by the oleaginous diatom Fistulifera solaris as revealed by the genome and transcriptome.</title>
        <authorList>
            <person name="Tanaka T."/>
            <person name="Maeda Y."/>
            <person name="Veluchamy A."/>
            <person name="Tanaka M."/>
            <person name="Abida H."/>
            <person name="Marechal E."/>
            <person name="Bowler C."/>
            <person name="Muto M."/>
            <person name="Sunaga Y."/>
            <person name="Tanaka M."/>
            <person name="Yoshino T."/>
            <person name="Taniguchi T."/>
            <person name="Fukuda Y."/>
            <person name="Nemoto M."/>
            <person name="Matsumoto M."/>
            <person name="Wong P.S."/>
            <person name="Aburatani S."/>
            <person name="Fujibuchi W."/>
        </authorList>
    </citation>
    <scope>NUCLEOTIDE SEQUENCE [LARGE SCALE GENOMIC DNA]</scope>
    <source>
        <strain evidence="12 13">JPCC DA0580</strain>
    </source>
</reference>
<dbReference type="InterPro" id="IPR018108">
    <property type="entry name" value="MCP_transmembrane"/>
</dbReference>
<evidence type="ECO:0000313" key="12">
    <source>
        <dbReference type="EMBL" id="GAX13357.1"/>
    </source>
</evidence>
<feature type="repeat" description="Solcar" evidence="9">
    <location>
        <begin position="6"/>
        <end position="97"/>
    </location>
</feature>
<dbReference type="GO" id="GO:0007031">
    <property type="term" value="P:peroxisome organization"/>
    <property type="evidence" value="ECO:0007669"/>
    <property type="project" value="TreeGrafter"/>
</dbReference>
<evidence type="ECO:0000256" key="7">
    <source>
        <dbReference type="ARBA" id="ARBA00023136"/>
    </source>
</evidence>
<dbReference type="SUPFAM" id="SSF103506">
    <property type="entry name" value="Mitochondrial carrier"/>
    <property type="match status" value="1"/>
</dbReference>